<evidence type="ECO:0000259" key="7">
    <source>
        <dbReference type="PROSITE" id="PS50808"/>
    </source>
</evidence>
<dbReference type="GO" id="GO:0005634">
    <property type="term" value="C:nucleus"/>
    <property type="evidence" value="ECO:0007669"/>
    <property type="project" value="UniProtKB-SubCell"/>
</dbReference>
<dbReference type="CDD" id="cd20908">
    <property type="entry name" value="SUF4-like"/>
    <property type="match status" value="1"/>
</dbReference>
<organism evidence="8 9">
    <name type="scientific">Smittium simulii</name>
    <dbReference type="NCBI Taxonomy" id="133385"/>
    <lineage>
        <taxon>Eukaryota</taxon>
        <taxon>Fungi</taxon>
        <taxon>Fungi incertae sedis</taxon>
        <taxon>Zoopagomycota</taxon>
        <taxon>Kickxellomycotina</taxon>
        <taxon>Harpellomycetes</taxon>
        <taxon>Harpellales</taxon>
        <taxon>Legeriomycetaceae</taxon>
        <taxon>Smittium</taxon>
    </lineage>
</organism>
<name>A0A2T9YTQ7_9FUNG</name>
<dbReference type="STRING" id="133385.A0A2T9YTQ7"/>
<feature type="domain" description="BED-type" evidence="7">
    <location>
        <begin position="7"/>
        <end position="66"/>
    </location>
</feature>
<dbReference type="Gene3D" id="3.30.160.60">
    <property type="entry name" value="Classic Zinc Finger"/>
    <property type="match status" value="1"/>
</dbReference>
<dbReference type="InterPro" id="IPR036236">
    <property type="entry name" value="Znf_C2H2_sf"/>
</dbReference>
<dbReference type="OrthoDB" id="1306014at2759"/>
<dbReference type="GO" id="GO:0003677">
    <property type="term" value="F:DNA binding"/>
    <property type="evidence" value="ECO:0007669"/>
    <property type="project" value="InterPro"/>
</dbReference>
<comment type="caution">
    <text evidence="8">The sequence shown here is derived from an EMBL/GenBank/DDBJ whole genome shotgun (WGS) entry which is preliminary data.</text>
</comment>
<evidence type="ECO:0000256" key="2">
    <source>
        <dbReference type="ARBA" id="ARBA00022723"/>
    </source>
</evidence>
<protein>
    <recommendedName>
        <fullName evidence="7">BED-type domain-containing protein</fullName>
    </recommendedName>
</protein>
<dbReference type="InterPro" id="IPR003656">
    <property type="entry name" value="Znf_BED"/>
</dbReference>
<dbReference type="EMBL" id="MBFR01000048">
    <property type="protein sequence ID" value="PVU95723.1"/>
    <property type="molecule type" value="Genomic_DNA"/>
</dbReference>
<evidence type="ECO:0000256" key="4">
    <source>
        <dbReference type="ARBA" id="ARBA00022833"/>
    </source>
</evidence>
<keyword evidence="3 6" id="KW-0863">Zinc-finger</keyword>
<proteinExistence type="predicted"/>
<dbReference type="PANTHER" id="PTHR23215:SF0">
    <property type="entry name" value="BUB3-INTERACTING AND GLEBS MOTIF-CONTAINING PROTEIN ZNF207"/>
    <property type="match status" value="1"/>
</dbReference>
<dbReference type="InterPro" id="IPR013087">
    <property type="entry name" value="Znf_C2H2_type"/>
</dbReference>
<dbReference type="PROSITE" id="PS00028">
    <property type="entry name" value="ZINC_FINGER_C2H2_1"/>
    <property type="match status" value="1"/>
</dbReference>
<keyword evidence="2" id="KW-0479">Metal-binding</keyword>
<dbReference type="SUPFAM" id="SSF57667">
    <property type="entry name" value="beta-beta-alpha zinc fingers"/>
    <property type="match status" value="1"/>
</dbReference>
<comment type="subcellular location">
    <subcellularLocation>
        <location evidence="1">Nucleus</location>
    </subcellularLocation>
</comment>
<sequence>MGKKKSKKDLKPWCWYCDREFDDEKILIQHQKAKHFKCPHCSKRLNTANGMAIHVAQVHKETITKVPNAFADRESLELEIFGTIGIPEQAIEARREKLFNPMNSNPFKKQKINNLNSANMFSEELLKQQLEQHRSGLHNYPTPPAAPLPNSSTEFINPNNISINPTGGHYPPYPPAYPPTYPPTYYPGHIPHPSLTSHRPPFAPFMHQHGMYNQNNYMGPPPYPTPPPLHHMPNNQPPPNLYGPPPPRPLNFGFGIPPPDSIHNQHIPNIPPPLNHQHLPNSMSLPSRPPMPAHHTQNVTSQHIVSNYPESAAAINHPISTLPPSELPLNTAVLSPDFKLPVSSINSLPDHTSINSNQTLNQINLKINQPESGTLNIENTKKTDTQNELNDKAVTTPAQNEQPNQGKQKSSDKPIKLVFYDELYSMEEIRANLERYRIVSS</sequence>
<accession>A0A2T9YTQ7</accession>
<evidence type="ECO:0000256" key="3">
    <source>
        <dbReference type="ARBA" id="ARBA00022771"/>
    </source>
</evidence>
<dbReference type="PANTHER" id="PTHR23215">
    <property type="entry name" value="ZINC FINGER PROTEIN 207"/>
    <property type="match status" value="1"/>
</dbReference>
<keyword evidence="9" id="KW-1185">Reference proteome</keyword>
<reference evidence="8 9" key="1">
    <citation type="journal article" date="2018" name="MBio">
        <title>Comparative Genomics Reveals the Core Gene Toolbox for the Fungus-Insect Symbiosis.</title>
        <authorList>
            <person name="Wang Y."/>
            <person name="Stata M."/>
            <person name="Wang W."/>
            <person name="Stajich J.E."/>
            <person name="White M.M."/>
            <person name="Moncalvo J.M."/>
        </authorList>
    </citation>
    <scope>NUCLEOTIDE SEQUENCE [LARGE SCALE GENOMIC DNA]</scope>
    <source>
        <strain evidence="8 9">SWE-8-4</strain>
    </source>
</reference>
<evidence type="ECO:0000256" key="6">
    <source>
        <dbReference type="PROSITE-ProRule" id="PRU00027"/>
    </source>
</evidence>
<keyword evidence="5" id="KW-0539">Nucleus</keyword>
<dbReference type="PROSITE" id="PS50808">
    <property type="entry name" value="ZF_BED"/>
    <property type="match status" value="1"/>
</dbReference>
<dbReference type="AlphaFoldDB" id="A0A2T9YTQ7"/>
<dbReference type="SMART" id="SM00355">
    <property type="entry name" value="ZnF_C2H2"/>
    <property type="match status" value="2"/>
</dbReference>
<dbReference type="Proteomes" id="UP000245383">
    <property type="component" value="Unassembled WGS sequence"/>
</dbReference>
<evidence type="ECO:0000313" key="8">
    <source>
        <dbReference type="EMBL" id="PVU95723.1"/>
    </source>
</evidence>
<gene>
    <name evidence="8" type="ORF">BB561_001640</name>
</gene>
<evidence type="ECO:0000313" key="9">
    <source>
        <dbReference type="Proteomes" id="UP000245383"/>
    </source>
</evidence>
<dbReference type="GO" id="GO:0008270">
    <property type="term" value="F:zinc ion binding"/>
    <property type="evidence" value="ECO:0007669"/>
    <property type="project" value="UniProtKB-KW"/>
</dbReference>
<keyword evidence="4" id="KW-0862">Zinc</keyword>
<evidence type="ECO:0000256" key="5">
    <source>
        <dbReference type="ARBA" id="ARBA00023242"/>
    </source>
</evidence>
<evidence type="ECO:0000256" key="1">
    <source>
        <dbReference type="ARBA" id="ARBA00004123"/>
    </source>
</evidence>